<name>A0A1D8CW81_CHLLM</name>
<dbReference type="KEGG" id="clz:BIU88_02655"/>
<dbReference type="InterPro" id="IPR011322">
    <property type="entry name" value="N-reg_PII-like_a/b"/>
</dbReference>
<dbReference type="Gene3D" id="3.30.70.120">
    <property type="match status" value="1"/>
</dbReference>
<gene>
    <name evidence="2" type="ORF">BIU88_02655</name>
</gene>
<reference evidence="2" key="1">
    <citation type="submission" date="2016-09" db="EMBL/GenBank/DDBJ databases">
        <title>Genome sequence of Chlorobaculum limnaeum.</title>
        <authorList>
            <person name="Liu Z."/>
            <person name="Tank M."/>
            <person name="Bryant D.A."/>
        </authorList>
    </citation>
    <scope>NUCLEOTIDE SEQUENCE [LARGE SCALE GENOMIC DNA]</scope>
    <source>
        <strain evidence="2">DSM 1677</strain>
    </source>
</reference>
<dbReference type="SUPFAM" id="SSF54913">
    <property type="entry name" value="GlnB-like"/>
    <property type="match status" value="1"/>
</dbReference>
<accession>A0A1D8CW81</accession>
<proteinExistence type="inferred from homology"/>
<evidence type="ECO:0000313" key="3">
    <source>
        <dbReference type="Proteomes" id="UP000095185"/>
    </source>
</evidence>
<dbReference type="PANTHER" id="PTHR23419:SF8">
    <property type="entry name" value="FI09726P"/>
    <property type="match status" value="1"/>
</dbReference>
<dbReference type="Proteomes" id="UP000095185">
    <property type="component" value="Chromosome"/>
</dbReference>
<dbReference type="GO" id="GO:0005507">
    <property type="term" value="F:copper ion binding"/>
    <property type="evidence" value="ECO:0007669"/>
    <property type="project" value="TreeGrafter"/>
</dbReference>
<dbReference type="OrthoDB" id="37622at2"/>
<dbReference type="EMBL" id="CP017305">
    <property type="protein sequence ID" value="AOS83140.1"/>
    <property type="molecule type" value="Genomic_DNA"/>
</dbReference>
<comment type="similarity">
    <text evidence="1">Belongs to the CutA family.</text>
</comment>
<dbReference type="RefSeq" id="WP_069808866.1">
    <property type="nucleotide sequence ID" value="NZ_CP017305.1"/>
</dbReference>
<dbReference type="InterPro" id="IPR004323">
    <property type="entry name" value="Ion_tolerance_CutA"/>
</dbReference>
<dbReference type="Pfam" id="PF03091">
    <property type="entry name" value="CutA1"/>
    <property type="match status" value="1"/>
</dbReference>
<dbReference type="PANTHER" id="PTHR23419">
    <property type="entry name" value="DIVALENT CATION TOLERANCE CUTA-RELATED"/>
    <property type="match status" value="1"/>
</dbReference>
<dbReference type="STRING" id="274537.BIU88_02655"/>
<dbReference type="InterPro" id="IPR015867">
    <property type="entry name" value="N-reg_PII/ATP_PRibTrfase_C"/>
</dbReference>
<organism evidence="2 3">
    <name type="scientific">Chlorobaculum limnaeum</name>
    <dbReference type="NCBI Taxonomy" id="274537"/>
    <lineage>
        <taxon>Bacteria</taxon>
        <taxon>Pseudomonadati</taxon>
        <taxon>Chlorobiota</taxon>
        <taxon>Chlorobiia</taxon>
        <taxon>Chlorobiales</taxon>
        <taxon>Chlorobiaceae</taxon>
        <taxon>Chlorobaculum</taxon>
    </lineage>
</organism>
<dbReference type="GO" id="GO:0010038">
    <property type="term" value="P:response to metal ion"/>
    <property type="evidence" value="ECO:0007669"/>
    <property type="project" value="InterPro"/>
</dbReference>
<keyword evidence="3" id="KW-1185">Reference proteome</keyword>
<evidence type="ECO:0000313" key="2">
    <source>
        <dbReference type="EMBL" id="AOS83140.1"/>
    </source>
</evidence>
<dbReference type="AlphaFoldDB" id="A0A1D8CW81"/>
<sequence length="111" mass="12592">MSESKSSGYCMVITTVPDREEAEKLAQGILENRLAACVHVSDIHGFFFWDGEIQNDDEVSLFIKTTKKRYDALESYIQEYHPYDVPEIIQLPITGGSPEYLAWLDATTGEK</sequence>
<protein>
    <submittedName>
        <fullName evidence="2">Cation tolerance protein CutA</fullName>
    </submittedName>
</protein>
<evidence type="ECO:0000256" key="1">
    <source>
        <dbReference type="ARBA" id="ARBA00010169"/>
    </source>
</evidence>